<sequence>MLNTLCKYKYPKTISQMKMVGDPKYNEYPRHELCQNGIPKREASSKCKSLIGKISSHGTSLSTAEYFDFGTGTFPFGSSYFYKLNGVYKSISRKRTYAAPGQVLPRFKNFDDLEFDDIYRVWSIVVKVDVKFHADARREKQHFILMGITTS</sequence>
<dbReference type="HOGENOM" id="CLU_1734290_0_0_1"/>
<dbReference type="STRING" id="4533.J3LBQ1"/>
<organism evidence="1">
    <name type="scientific">Oryza brachyantha</name>
    <name type="common">malo sina</name>
    <dbReference type="NCBI Taxonomy" id="4533"/>
    <lineage>
        <taxon>Eukaryota</taxon>
        <taxon>Viridiplantae</taxon>
        <taxon>Streptophyta</taxon>
        <taxon>Embryophyta</taxon>
        <taxon>Tracheophyta</taxon>
        <taxon>Spermatophyta</taxon>
        <taxon>Magnoliopsida</taxon>
        <taxon>Liliopsida</taxon>
        <taxon>Poales</taxon>
        <taxon>Poaceae</taxon>
        <taxon>BOP clade</taxon>
        <taxon>Oryzoideae</taxon>
        <taxon>Oryzeae</taxon>
        <taxon>Oryzinae</taxon>
        <taxon>Oryza</taxon>
    </lineage>
</organism>
<name>J3LBQ1_ORYBR</name>
<evidence type="ECO:0000313" key="1">
    <source>
        <dbReference type="EnsemblPlants" id="OB02G20680.1"/>
    </source>
</evidence>
<evidence type="ECO:0000313" key="2">
    <source>
        <dbReference type="Proteomes" id="UP000006038"/>
    </source>
</evidence>
<reference evidence="1" key="1">
    <citation type="submission" date="2013-04" db="UniProtKB">
        <authorList>
            <consortium name="EnsemblPlants"/>
        </authorList>
    </citation>
    <scope>IDENTIFICATION</scope>
</reference>
<accession>J3LBQ1</accession>
<dbReference type="EnsemblPlants" id="OB02G20680.1">
    <property type="protein sequence ID" value="OB02G20680.1"/>
    <property type="gene ID" value="OB02G20680"/>
</dbReference>
<dbReference type="Proteomes" id="UP000006038">
    <property type="component" value="Unassembled WGS sequence"/>
</dbReference>
<keyword evidence="2" id="KW-1185">Reference proteome</keyword>
<dbReference type="AlphaFoldDB" id="J3LBQ1"/>
<proteinExistence type="predicted"/>
<protein>
    <submittedName>
        <fullName evidence="1">Uncharacterized protein</fullName>
    </submittedName>
</protein>
<dbReference type="Gramene" id="OB02G20680.1">
    <property type="protein sequence ID" value="OB02G20680.1"/>
    <property type="gene ID" value="OB02G20680"/>
</dbReference>